<feature type="compositionally biased region" description="Basic and acidic residues" evidence="1">
    <location>
        <begin position="41"/>
        <end position="51"/>
    </location>
</feature>
<gene>
    <name evidence="2" type="ORF">KQX54_020529</name>
</gene>
<dbReference type="Proteomes" id="UP000826195">
    <property type="component" value="Unassembled WGS sequence"/>
</dbReference>
<dbReference type="EMBL" id="JAHXZJ010000001">
    <property type="protein sequence ID" value="KAH0568361.1"/>
    <property type="molecule type" value="Genomic_DNA"/>
</dbReference>
<name>A0AAV7J820_COTGL</name>
<sequence length="153" mass="17325">MWRTRTKKQELKLKLNPRSEIQDLRPNSKFQEQEQEQEQEQDPRAAADTRRRATRQSARVRESRRRLSGSLSGPPHPPHTAHHTPFHSVVVVSHVCADSNITLLTYIHIQASTVSCSIAGFGDSALTTNDRIAPVQTTTTITIIIQPRETELQ</sequence>
<comment type="caution">
    <text evidence="2">The sequence shown here is derived from an EMBL/GenBank/DDBJ whole genome shotgun (WGS) entry which is preliminary data.</text>
</comment>
<accession>A0AAV7J820</accession>
<proteinExistence type="predicted"/>
<keyword evidence="3" id="KW-1185">Reference proteome</keyword>
<evidence type="ECO:0000256" key="1">
    <source>
        <dbReference type="SAM" id="MobiDB-lite"/>
    </source>
</evidence>
<dbReference type="AlphaFoldDB" id="A0AAV7J820"/>
<evidence type="ECO:0000313" key="3">
    <source>
        <dbReference type="Proteomes" id="UP000826195"/>
    </source>
</evidence>
<reference evidence="2 3" key="1">
    <citation type="journal article" date="2021" name="J. Hered.">
        <title>A chromosome-level genome assembly of the parasitoid wasp, Cotesia glomerata (Hymenoptera: Braconidae).</title>
        <authorList>
            <person name="Pinto B.J."/>
            <person name="Weis J.J."/>
            <person name="Gamble T."/>
            <person name="Ode P.J."/>
            <person name="Paul R."/>
            <person name="Zaspel J.M."/>
        </authorList>
    </citation>
    <scope>NUCLEOTIDE SEQUENCE [LARGE SCALE GENOMIC DNA]</scope>
    <source>
        <strain evidence="2">CgM1</strain>
    </source>
</reference>
<feature type="region of interest" description="Disordered" evidence="1">
    <location>
        <begin position="1"/>
        <end position="83"/>
    </location>
</feature>
<evidence type="ECO:0000313" key="2">
    <source>
        <dbReference type="EMBL" id="KAH0568361.1"/>
    </source>
</evidence>
<organism evidence="2 3">
    <name type="scientific">Cotesia glomerata</name>
    <name type="common">Lepidopteran parasitic wasp</name>
    <name type="synonym">Apanteles glomeratus</name>
    <dbReference type="NCBI Taxonomy" id="32391"/>
    <lineage>
        <taxon>Eukaryota</taxon>
        <taxon>Metazoa</taxon>
        <taxon>Ecdysozoa</taxon>
        <taxon>Arthropoda</taxon>
        <taxon>Hexapoda</taxon>
        <taxon>Insecta</taxon>
        <taxon>Pterygota</taxon>
        <taxon>Neoptera</taxon>
        <taxon>Endopterygota</taxon>
        <taxon>Hymenoptera</taxon>
        <taxon>Apocrita</taxon>
        <taxon>Ichneumonoidea</taxon>
        <taxon>Braconidae</taxon>
        <taxon>Microgastrinae</taxon>
        <taxon>Cotesia</taxon>
    </lineage>
</organism>
<protein>
    <submittedName>
        <fullName evidence="2">Uncharacterized protein</fullName>
    </submittedName>
</protein>